<gene>
    <name evidence="1" type="ORF">PVK06_034585</name>
</gene>
<name>A0ABR0NF71_GOSAR</name>
<sequence length="106" mass="12060">MMLGMFVVLSMEKCMVSNNPLVDNIGNISDGGYMVLSSAVACNMVLRMEVVKTIYLEKLIHDRWFAYSYEIVPIFPNVDIFGMEYRSIIIGSRLQVDLVKFIELLG</sequence>
<comment type="caution">
    <text evidence="1">The sequence shown here is derived from an EMBL/GenBank/DDBJ whole genome shotgun (WGS) entry which is preliminary data.</text>
</comment>
<dbReference type="EMBL" id="JARKNE010000010">
    <property type="protein sequence ID" value="KAK5793439.1"/>
    <property type="molecule type" value="Genomic_DNA"/>
</dbReference>
<accession>A0ABR0NF71</accession>
<reference evidence="1 2" key="1">
    <citation type="submission" date="2023-03" db="EMBL/GenBank/DDBJ databases">
        <title>WGS of Gossypium arboreum.</title>
        <authorList>
            <person name="Yu D."/>
        </authorList>
    </citation>
    <scope>NUCLEOTIDE SEQUENCE [LARGE SCALE GENOMIC DNA]</scope>
    <source>
        <tissue evidence="1">Leaf</tissue>
    </source>
</reference>
<evidence type="ECO:0000313" key="1">
    <source>
        <dbReference type="EMBL" id="KAK5793439.1"/>
    </source>
</evidence>
<keyword evidence="2" id="KW-1185">Reference proteome</keyword>
<protein>
    <submittedName>
        <fullName evidence="1">Uncharacterized protein</fullName>
    </submittedName>
</protein>
<organism evidence="1 2">
    <name type="scientific">Gossypium arboreum</name>
    <name type="common">Tree cotton</name>
    <name type="synonym">Gossypium nanking</name>
    <dbReference type="NCBI Taxonomy" id="29729"/>
    <lineage>
        <taxon>Eukaryota</taxon>
        <taxon>Viridiplantae</taxon>
        <taxon>Streptophyta</taxon>
        <taxon>Embryophyta</taxon>
        <taxon>Tracheophyta</taxon>
        <taxon>Spermatophyta</taxon>
        <taxon>Magnoliopsida</taxon>
        <taxon>eudicotyledons</taxon>
        <taxon>Gunneridae</taxon>
        <taxon>Pentapetalae</taxon>
        <taxon>rosids</taxon>
        <taxon>malvids</taxon>
        <taxon>Malvales</taxon>
        <taxon>Malvaceae</taxon>
        <taxon>Malvoideae</taxon>
        <taxon>Gossypium</taxon>
    </lineage>
</organism>
<proteinExistence type="predicted"/>
<dbReference type="Proteomes" id="UP001358586">
    <property type="component" value="Chromosome 10"/>
</dbReference>
<evidence type="ECO:0000313" key="2">
    <source>
        <dbReference type="Proteomes" id="UP001358586"/>
    </source>
</evidence>